<accession>A0A8S5MYV9</accession>
<evidence type="ECO:0000313" key="1">
    <source>
        <dbReference type="EMBL" id="DAD87218.1"/>
    </source>
</evidence>
<dbReference type="EMBL" id="BK015017">
    <property type="protein sequence ID" value="DAD87218.1"/>
    <property type="molecule type" value="Genomic_DNA"/>
</dbReference>
<name>A0A8S5MYV9_9CAUD</name>
<proteinExistence type="predicted"/>
<sequence length="78" mass="9134">MEGTEIVINFAKAAEITKELHSGDYFFATDEFNRPSLFLFVNENCIIDMETTEEYDIEDFNELEEIKVFKKVIITTEN</sequence>
<reference evidence="1" key="1">
    <citation type="journal article" date="2021" name="Proc. Natl. Acad. Sci. U.S.A.">
        <title>A Catalog of Tens of Thousands of Viruses from Human Metagenomes Reveals Hidden Associations with Chronic Diseases.</title>
        <authorList>
            <person name="Tisza M.J."/>
            <person name="Buck C.B."/>
        </authorList>
    </citation>
    <scope>NUCLEOTIDE SEQUENCE</scope>
    <source>
        <strain evidence="1">CtuUw41</strain>
    </source>
</reference>
<organism evidence="1">
    <name type="scientific">Siphoviridae sp. ctuUw41</name>
    <dbReference type="NCBI Taxonomy" id="2826503"/>
    <lineage>
        <taxon>Viruses</taxon>
        <taxon>Duplodnaviria</taxon>
        <taxon>Heunggongvirae</taxon>
        <taxon>Uroviricota</taxon>
        <taxon>Caudoviricetes</taxon>
    </lineage>
</organism>
<protein>
    <submittedName>
        <fullName evidence="1">Uncharacterized protein</fullName>
    </submittedName>
</protein>